<name>A0A1G2KG63_9BACT</name>
<evidence type="ECO:0000313" key="2">
    <source>
        <dbReference type="EMBL" id="OGZ98437.1"/>
    </source>
</evidence>
<gene>
    <name evidence="2" type="ORF">A3C07_04420</name>
</gene>
<reference evidence="2 3" key="1">
    <citation type="journal article" date="2016" name="Nat. Commun.">
        <title>Thousands of microbial genomes shed light on interconnected biogeochemical processes in an aquifer system.</title>
        <authorList>
            <person name="Anantharaman K."/>
            <person name="Brown C.T."/>
            <person name="Hug L.A."/>
            <person name="Sharon I."/>
            <person name="Castelle C.J."/>
            <person name="Probst A.J."/>
            <person name="Thomas B.C."/>
            <person name="Singh A."/>
            <person name="Wilkins M.J."/>
            <person name="Karaoz U."/>
            <person name="Brodie E.L."/>
            <person name="Williams K.H."/>
            <person name="Hubbard S.S."/>
            <person name="Banfield J.F."/>
        </authorList>
    </citation>
    <scope>NUCLEOTIDE SEQUENCE [LARGE SCALE GENOMIC DNA]</scope>
</reference>
<organism evidence="2 3">
    <name type="scientific">Candidatus Sungbacteria bacterium RIFCSPHIGHO2_02_FULL_47_11</name>
    <dbReference type="NCBI Taxonomy" id="1802270"/>
    <lineage>
        <taxon>Bacteria</taxon>
        <taxon>Candidatus Sungiibacteriota</taxon>
    </lineage>
</organism>
<evidence type="ECO:0000256" key="1">
    <source>
        <dbReference type="SAM" id="Phobius"/>
    </source>
</evidence>
<accession>A0A1G2KG63</accession>
<evidence type="ECO:0000313" key="3">
    <source>
        <dbReference type="Proteomes" id="UP000179023"/>
    </source>
</evidence>
<dbReference type="Proteomes" id="UP000179023">
    <property type="component" value="Unassembled WGS sequence"/>
</dbReference>
<dbReference type="EMBL" id="MHQI01000065">
    <property type="protein sequence ID" value="OGZ98437.1"/>
    <property type="molecule type" value="Genomic_DNA"/>
</dbReference>
<feature type="transmembrane region" description="Helical" evidence="1">
    <location>
        <begin position="80"/>
        <end position="99"/>
    </location>
</feature>
<protein>
    <submittedName>
        <fullName evidence="2">Uncharacterized protein</fullName>
    </submittedName>
</protein>
<feature type="transmembrane region" description="Helical" evidence="1">
    <location>
        <begin position="12"/>
        <end position="35"/>
    </location>
</feature>
<keyword evidence="1" id="KW-1133">Transmembrane helix</keyword>
<sequence length="105" mass="12525">MAWILWALVQWWFYPAALVYIAIGAWFGSINFLVAKRTEEYRYVVKFLLYPISTVFREGWSLLIVIYVLVSFVVVFVIERVVVCIVKSYGYVLTLWHVFRRKYTA</sequence>
<keyword evidence="1" id="KW-0812">Transmembrane</keyword>
<feature type="transmembrane region" description="Helical" evidence="1">
    <location>
        <begin position="47"/>
        <end position="74"/>
    </location>
</feature>
<dbReference type="AlphaFoldDB" id="A0A1G2KG63"/>
<keyword evidence="1" id="KW-0472">Membrane</keyword>
<comment type="caution">
    <text evidence="2">The sequence shown here is derived from an EMBL/GenBank/DDBJ whole genome shotgun (WGS) entry which is preliminary data.</text>
</comment>
<proteinExistence type="predicted"/>